<dbReference type="Proteomes" id="UP000658656">
    <property type="component" value="Unassembled WGS sequence"/>
</dbReference>
<dbReference type="EMBL" id="BNAV01000004">
    <property type="protein sequence ID" value="GHF55965.1"/>
    <property type="molecule type" value="Genomic_DNA"/>
</dbReference>
<dbReference type="GO" id="GO:0042597">
    <property type="term" value="C:periplasmic space"/>
    <property type="evidence" value="ECO:0007669"/>
    <property type="project" value="UniProtKB-ARBA"/>
</dbReference>
<gene>
    <name evidence="7" type="ORF">GCM10017566_31320</name>
</gene>
<organism evidence="7 8">
    <name type="scientific">Amycolatopsis bartoniae</name>
    <dbReference type="NCBI Taxonomy" id="941986"/>
    <lineage>
        <taxon>Bacteria</taxon>
        <taxon>Bacillati</taxon>
        <taxon>Actinomycetota</taxon>
        <taxon>Actinomycetes</taxon>
        <taxon>Pseudonocardiales</taxon>
        <taxon>Pseudonocardiaceae</taxon>
        <taxon>Amycolatopsis</taxon>
    </lineage>
</organism>
<dbReference type="InterPro" id="IPR039424">
    <property type="entry name" value="SBP_5"/>
</dbReference>
<keyword evidence="8" id="KW-1185">Reference proteome</keyword>
<evidence type="ECO:0000256" key="2">
    <source>
        <dbReference type="ARBA" id="ARBA00005695"/>
    </source>
</evidence>
<dbReference type="Pfam" id="PF00496">
    <property type="entry name" value="SBP_bac_5"/>
    <property type="match status" value="1"/>
</dbReference>
<dbReference type="PANTHER" id="PTHR30290:SF10">
    <property type="entry name" value="PERIPLASMIC OLIGOPEPTIDE-BINDING PROTEIN-RELATED"/>
    <property type="match status" value="1"/>
</dbReference>
<evidence type="ECO:0000313" key="7">
    <source>
        <dbReference type="EMBL" id="GHF55965.1"/>
    </source>
</evidence>
<reference evidence="7" key="2">
    <citation type="submission" date="2020-09" db="EMBL/GenBank/DDBJ databases">
        <authorList>
            <person name="Sun Q."/>
            <person name="Zhou Y."/>
        </authorList>
    </citation>
    <scope>NUCLEOTIDE SEQUENCE</scope>
    <source>
        <strain evidence="7">CGMCC 4.7679</strain>
    </source>
</reference>
<keyword evidence="4 5" id="KW-0732">Signal</keyword>
<dbReference type="InterPro" id="IPR000914">
    <property type="entry name" value="SBP_5_dom"/>
</dbReference>
<proteinExistence type="inferred from homology"/>
<comment type="similarity">
    <text evidence="2">Belongs to the bacterial solute-binding protein 5 family.</text>
</comment>
<keyword evidence="3" id="KW-0813">Transport</keyword>
<evidence type="ECO:0000256" key="1">
    <source>
        <dbReference type="ARBA" id="ARBA00004196"/>
    </source>
</evidence>
<dbReference type="PANTHER" id="PTHR30290">
    <property type="entry name" value="PERIPLASMIC BINDING COMPONENT OF ABC TRANSPORTER"/>
    <property type="match status" value="1"/>
</dbReference>
<protein>
    <submittedName>
        <fullName evidence="7">Peptide ABC transporter substrate-binding protein</fullName>
    </submittedName>
</protein>
<comment type="caution">
    <text evidence="7">The sequence shown here is derived from an EMBL/GenBank/DDBJ whole genome shotgun (WGS) entry which is preliminary data.</text>
</comment>
<dbReference type="PIRSF" id="PIRSF002741">
    <property type="entry name" value="MppA"/>
    <property type="match status" value="1"/>
</dbReference>
<evidence type="ECO:0000256" key="4">
    <source>
        <dbReference type="ARBA" id="ARBA00022729"/>
    </source>
</evidence>
<reference evidence="7" key="1">
    <citation type="journal article" date="2014" name="Int. J. Syst. Evol. Microbiol.">
        <title>Complete genome sequence of Corynebacterium casei LMG S-19264T (=DSM 44701T), isolated from a smear-ripened cheese.</title>
        <authorList>
            <consortium name="US DOE Joint Genome Institute (JGI-PGF)"/>
            <person name="Walter F."/>
            <person name="Albersmeier A."/>
            <person name="Kalinowski J."/>
            <person name="Ruckert C."/>
        </authorList>
    </citation>
    <scope>NUCLEOTIDE SEQUENCE</scope>
    <source>
        <strain evidence="7">CGMCC 4.7679</strain>
    </source>
</reference>
<sequence>MHEKRFPLSTRWQPLVALFAAFALLLTACGTAGNSGSGSGGDHTLTIAKGGPPNSLDPAKISQDWQWYANLAYDPLIYRDPAGTLQPRLAESWGYTGAGNTVFELKLRPNVQFSDGSPLTADGVKASIEYYRKTHTGSSALSTVSAIDVTGPLTVRLTLSQPNPQLPVVFTQDYGAGNIIGTAALNDPAQLATTTVGAGPYVLDKSGTVANDHYAYVPNPHYWNKAAVAYSKVVVRVIPNPNTSLAALKTGQVDVIQGVYSTAEAAKSAGLRIASAPQVFVGLSLADRQGTLAPQLRDVRVRQALNYAVDRQKIAKALFGEYGTPTEQIVLPGQDGYNDNQLYTYDPAKAKQLLSDAGYPNGFTLPVVTTSSANIGLTTQAIADELKQVGVQLQLTNHPDAASYNKDVAGAKFPAYGIGFGTMPVYLMGQTLYLPSAAQFNPFKSSDPALTALYQQAAGADEATRAKLDQQIVRWLDEQAWFLPVVFTPVFFFSRTTVAGVQSTRGEPIANPTDWRPAS</sequence>
<feature type="domain" description="Solute-binding protein family 5" evidence="6">
    <location>
        <begin position="85"/>
        <end position="423"/>
    </location>
</feature>
<dbReference type="GO" id="GO:0043190">
    <property type="term" value="C:ATP-binding cassette (ABC) transporter complex"/>
    <property type="evidence" value="ECO:0007669"/>
    <property type="project" value="InterPro"/>
</dbReference>
<evidence type="ECO:0000259" key="6">
    <source>
        <dbReference type="Pfam" id="PF00496"/>
    </source>
</evidence>
<evidence type="ECO:0000313" key="8">
    <source>
        <dbReference type="Proteomes" id="UP000658656"/>
    </source>
</evidence>
<evidence type="ECO:0000256" key="3">
    <source>
        <dbReference type="ARBA" id="ARBA00022448"/>
    </source>
</evidence>
<dbReference type="Gene3D" id="3.10.105.10">
    <property type="entry name" value="Dipeptide-binding Protein, Domain 3"/>
    <property type="match status" value="1"/>
</dbReference>
<dbReference type="GO" id="GO:0015833">
    <property type="term" value="P:peptide transport"/>
    <property type="evidence" value="ECO:0007669"/>
    <property type="project" value="TreeGrafter"/>
</dbReference>
<comment type="subcellular location">
    <subcellularLocation>
        <location evidence="1">Cell envelope</location>
    </subcellularLocation>
</comment>
<dbReference type="AlphaFoldDB" id="A0A8H9ISR3"/>
<accession>A0A8H9ISR3</accession>
<name>A0A8H9ISR3_9PSEU</name>
<dbReference type="InterPro" id="IPR030678">
    <property type="entry name" value="Peptide/Ni-bd"/>
</dbReference>
<feature type="chain" id="PRO_5039170765" evidence="5">
    <location>
        <begin position="33"/>
        <end position="519"/>
    </location>
</feature>
<dbReference type="SUPFAM" id="SSF53850">
    <property type="entry name" value="Periplasmic binding protein-like II"/>
    <property type="match status" value="1"/>
</dbReference>
<dbReference type="OrthoDB" id="9803988at2"/>
<dbReference type="PROSITE" id="PS51257">
    <property type="entry name" value="PROKAR_LIPOPROTEIN"/>
    <property type="match status" value="1"/>
</dbReference>
<evidence type="ECO:0000256" key="5">
    <source>
        <dbReference type="SAM" id="SignalP"/>
    </source>
</evidence>
<dbReference type="GO" id="GO:0030313">
    <property type="term" value="C:cell envelope"/>
    <property type="evidence" value="ECO:0007669"/>
    <property type="project" value="UniProtKB-SubCell"/>
</dbReference>
<dbReference type="GO" id="GO:1904680">
    <property type="term" value="F:peptide transmembrane transporter activity"/>
    <property type="evidence" value="ECO:0007669"/>
    <property type="project" value="TreeGrafter"/>
</dbReference>
<feature type="signal peptide" evidence="5">
    <location>
        <begin position="1"/>
        <end position="32"/>
    </location>
</feature>
<dbReference type="Gene3D" id="3.40.190.10">
    <property type="entry name" value="Periplasmic binding protein-like II"/>
    <property type="match status" value="1"/>
</dbReference>